<feature type="non-terminal residue" evidence="2">
    <location>
        <position position="216"/>
    </location>
</feature>
<name>A0A4P9YW24_9FUNG</name>
<keyword evidence="1" id="KW-0732">Signal</keyword>
<accession>A0A4P9YW24</accession>
<dbReference type="Proteomes" id="UP000278143">
    <property type="component" value="Unassembled WGS sequence"/>
</dbReference>
<sequence>MLPRRTVLLCLTALLAASQASVAVAWQWYDPRSIMSAISKTSDELGCRAYRVKETFNYFASMFTPSKDHGPKIPIADRLYNVFGGKDVRDHILKPQPTFTRRKRPDVTELLTVPLIHRFAFYSSLTYCDYQEYAQELDWVMVGKEEPVPLPSFSFKITHWHDEKGVLHYVAVNPRQRLIVLVFRGSGTIKNYLQSGYASWMSPNPKLYTLSKETEE</sequence>
<proteinExistence type="predicted"/>
<evidence type="ECO:0000313" key="2">
    <source>
        <dbReference type="EMBL" id="RKP23140.1"/>
    </source>
</evidence>
<reference evidence="3" key="1">
    <citation type="journal article" date="2018" name="Nat. Microbiol.">
        <title>Leveraging single-cell genomics to expand the fungal tree of life.</title>
        <authorList>
            <person name="Ahrendt S.R."/>
            <person name="Quandt C.A."/>
            <person name="Ciobanu D."/>
            <person name="Clum A."/>
            <person name="Salamov A."/>
            <person name="Andreopoulos B."/>
            <person name="Cheng J.F."/>
            <person name="Woyke T."/>
            <person name="Pelin A."/>
            <person name="Henrissat B."/>
            <person name="Reynolds N.K."/>
            <person name="Benny G.L."/>
            <person name="Smith M.E."/>
            <person name="James T.Y."/>
            <person name="Grigoriev I.V."/>
        </authorList>
    </citation>
    <scope>NUCLEOTIDE SEQUENCE [LARGE SCALE GENOMIC DNA]</scope>
    <source>
        <strain evidence="3">Benny S71-1</strain>
    </source>
</reference>
<keyword evidence="3" id="KW-1185">Reference proteome</keyword>
<feature type="signal peptide" evidence="1">
    <location>
        <begin position="1"/>
        <end position="25"/>
    </location>
</feature>
<evidence type="ECO:0000256" key="1">
    <source>
        <dbReference type="SAM" id="SignalP"/>
    </source>
</evidence>
<evidence type="ECO:0000313" key="3">
    <source>
        <dbReference type="Proteomes" id="UP000278143"/>
    </source>
</evidence>
<organism evidence="2 3">
    <name type="scientific">Syncephalis pseudoplumigaleata</name>
    <dbReference type="NCBI Taxonomy" id="1712513"/>
    <lineage>
        <taxon>Eukaryota</taxon>
        <taxon>Fungi</taxon>
        <taxon>Fungi incertae sedis</taxon>
        <taxon>Zoopagomycota</taxon>
        <taxon>Zoopagomycotina</taxon>
        <taxon>Zoopagomycetes</taxon>
        <taxon>Zoopagales</taxon>
        <taxon>Piptocephalidaceae</taxon>
        <taxon>Syncephalis</taxon>
    </lineage>
</organism>
<dbReference type="AlphaFoldDB" id="A0A4P9YW24"/>
<dbReference type="Gene3D" id="3.40.50.1820">
    <property type="entry name" value="alpha/beta hydrolase"/>
    <property type="match status" value="1"/>
</dbReference>
<protein>
    <submittedName>
        <fullName evidence="2">Uncharacterized protein</fullName>
    </submittedName>
</protein>
<dbReference type="EMBL" id="KZ991272">
    <property type="protein sequence ID" value="RKP23140.1"/>
    <property type="molecule type" value="Genomic_DNA"/>
</dbReference>
<feature type="chain" id="PRO_5020858559" evidence="1">
    <location>
        <begin position="26"/>
        <end position="216"/>
    </location>
</feature>
<gene>
    <name evidence="2" type="ORF">SYNPS1DRAFT_31156</name>
</gene>
<dbReference type="InterPro" id="IPR029058">
    <property type="entry name" value="AB_hydrolase_fold"/>
</dbReference>
<dbReference type="SUPFAM" id="SSF53474">
    <property type="entry name" value="alpha/beta-Hydrolases"/>
    <property type="match status" value="1"/>
</dbReference>